<name>A0AB34IZG0_PRYPA</name>
<keyword evidence="30" id="KW-1185">Reference proteome</keyword>
<dbReference type="GO" id="GO:0005758">
    <property type="term" value="C:mitochondrial intermembrane space"/>
    <property type="evidence" value="ECO:0007669"/>
    <property type="project" value="UniProtKB-SubCell"/>
</dbReference>
<evidence type="ECO:0000256" key="6">
    <source>
        <dbReference type="ARBA" id="ARBA00022490"/>
    </source>
</evidence>
<evidence type="ECO:0000256" key="14">
    <source>
        <dbReference type="ARBA" id="ARBA00023136"/>
    </source>
</evidence>
<evidence type="ECO:0000256" key="3">
    <source>
        <dbReference type="ARBA" id="ARBA00004632"/>
    </source>
</evidence>
<evidence type="ECO:0000256" key="25">
    <source>
        <dbReference type="ARBA" id="ARBA00048074"/>
    </source>
</evidence>
<evidence type="ECO:0000256" key="1">
    <source>
        <dbReference type="ARBA" id="ARBA00004496"/>
    </source>
</evidence>
<evidence type="ECO:0000256" key="2">
    <source>
        <dbReference type="ARBA" id="ARBA00004569"/>
    </source>
</evidence>
<evidence type="ECO:0000256" key="26">
    <source>
        <dbReference type="ARBA" id="ARBA00048180"/>
    </source>
</evidence>
<keyword evidence="9" id="KW-0378">Hydrolase</keyword>
<accession>A0AB34IZG0</accession>
<dbReference type="CDD" id="cd03443">
    <property type="entry name" value="PaaI_thioesterase"/>
    <property type="match status" value="1"/>
</dbReference>
<comment type="catalytic activity">
    <reaction evidence="24">
        <text>decanoyl-CoA + H2O = decanoate + CoA + H(+)</text>
        <dbReference type="Rhea" id="RHEA:40059"/>
        <dbReference type="ChEBI" id="CHEBI:15377"/>
        <dbReference type="ChEBI" id="CHEBI:15378"/>
        <dbReference type="ChEBI" id="CHEBI:27689"/>
        <dbReference type="ChEBI" id="CHEBI:57287"/>
        <dbReference type="ChEBI" id="CHEBI:61430"/>
    </reaction>
    <physiologicalReaction direction="left-to-right" evidence="24">
        <dbReference type="Rhea" id="RHEA:40060"/>
    </physiologicalReaction>
</comment>
<evidence type="ECO:0000256" key="22">
    <source>
        <dbReference type="ARBA" id="ARBA00047588"/>
    </source>
</evidence>
<dbReference type="Proteomes" id="UP001515480">
    <property type="component" value="Unassembled WGS sequence"/>
</dbReference>
<comment type="catalytic activity">
    <reaction evidence="17">
        <text>(9Z)-octadecenoyl-CoA + H2O = (9Z)-octadecenoate + CoA + H(+)</text>
        <dbReference type="Rhea" id="RHEA:40139"/>
        <dbReference type="ChEBI" id="CHEBI:15377"/>
        <dbReference type="ChEBI" id="CHEBI:15378"/>
        <dbReference type="ChEBI" id="CHEBI:30823"/>
        <dbReference type="ChEBI" id="CHEBI:57287"/>
        <dbReference type="ChEBI" id="CHEBI:57387"/>
    </reaction>
    <physiologicalReaction direction="left-to-right" evidence="17">
        <dbReference type="Rhea" id="RHEA:40140"/>
    </physiologicalReaction>
</comment>
<evidence type="ECO:0000256" key="20">
    <source>
        <dbReference type="ARBA" id="ARBA00040123"/>
    </source>
</evidence>
<evidence type="ECO:0000256" key="16">
    <source>
        <dbReference type="ARBA" id="ARBA00035852"/>
    </source>
</evidence>
<evidence type="ECO:0000256" key="12">
    <source>
        <dbReference type="ARBA" id="ARBA00023098"/>
    </source>
</evidence>
<evidence type="ECO:0000256" key="27">
    <source>
        <dbReference type="SAM" id="Phobius"/>
    </source>
</evidence>
<keyword evidence="6" id="KW-0963">Cytoplasm</keyword>
<evidence type="ECO:0000256" key="24">
    <source>
        <dbReference type="ARBA" id="ARBA00047969"/>
    </source>
</evidence>
<dbReference type="InterPro" id="IPR052365">
    <property type="entry name" value="THEM4/THEM5_acyl-CoA_thioest"/>
</dbReference>
<dbReference type="GO" id="GO:0006631">
    <property type="term" value="P:fatty acid metabolic process"/>
    <property type="evidence" value="ECO:0007669"/>
    <property type="project" value="UniProtKB-KW"/>
</dbReference>
<sequence>MHPCVRLPLVASPVAFATGIALGSFVTLLLTHKRLRRPPYPASLLRLRKAELTGSARGAYFNAEDAPEWLRGLFFDPALQRVLLREWEDAAWRRRAGWLGTDLIHNPEGNGVQVVAYFWDAAALTLTGVVKFGPAAESHRGLCHGGAMTSLMDDLCGHICFFSSGTPWCGATVQVNCKLMKPVRVGDVHKLVGRIDRQETKEKGGKPLTKVFISAELVGERGEVFASLEGLSIVPVVMSTIDDAVSKRSWISSDGVLRDSGWLL</sequence>
<keyword evidence="12" id="KW-0443">Lipid metabolism</keyword>
<dbReference type="GO" id="GO:0032587">
    <property type="term" value="C:ruffle membrane"/>
    <property type="evidence" value="ECO:0007669"/>
    <property type="project" value="UniProtKB-SubCell"/>
</dbReference>
<comment type="catalytic activity">
    <reaction evidence="23">
        <text>hexadecanoyl-CoA + H2O = hexadecanoate + CoA + H(+)</text>
        <dbReference type="Rhea" id="RHEA:16645"/>
        <dbReference type="ChEBI" id="CHEBI:7896"/>
        <dbReference type="ChEBI" id="CHEBI:15377"/>
        <dbReference type="ChEBI" id="CHEBI:15378"/>
        <dbReference type="ChEBI" id="CHEBI:57287"/>
        <dbReference type="ChEBI" id="CHEBI:57379"/>
        <dbReference type="EC" id="3.1.2.2"/>
    </reaction>
    <physiologicalReaction direction="left-to-right" evidence="23">
        <dbReference type="Rhea" id="RHEA:16646"/>
    </physiologicalReaction>
</comment>
<dbReference type="SUPFAM" id="SSF54637">
    <property type="entry name" value="Thioesterase/thiol ester dehydrase-isomerase"/>
    <property type="match status" value="1"/>
</dbReference>
<dbReference type="AlphaFoldDB" id="A0AB34IZG0"/>
<evidence type="ECO:0000256" key="17">
    <source>
        <dbReference type="ARBA" id="ARBA00037002"/>
    </source>
</evidence>
<keyword evidence="14 27" id="KW-0472">Membrane</keyword>
<keyword evidence="7" id="KW-0053">Apoptosis</keyword>
<evidence type="ECO:0000313" key="29">
    <source>
        <dbReference type="EMBL" id="KAL1508448.1"/>
    </source>
</evidence>
<evidence type="ECO:0000256" key="4">
    <source>
        <dbReference type="ARBA" id="ARBA00004637"/>
    </source>
</evidence>
<proteinExistence type="inferred from homology"/>
<keyword evidence="5" id="KW-1003">Cell membrane</keyword>
<evidence type="ECO:0000256" key="15">
    <source>
        <dbReference type="ARBA" id="ARBA00023273"/>
    </source>
</evidence>
<comment type="catalytic activity">
    <reaction evidence="25">
        <text>dodecanoyl-CoA + H2O = dodecanoate + CoA + H(+)</text>
        <dbReference type="Rhea" id="RHEA:30135"/>
        <dbReference type="ChEBI" id="CHEBI:15377"/>
        <dbReference type="ChEBI" id="CHEBI:15378"/>
        <dbReference type="ChEBI" id="CHEBI:18262"/>
        <dbReference type="ChEBI" id="CHEBI:57287"/>
        <dbReference type="ChEBI" id="CHEBI:57375"/>
    </reaction>
    <physiologicalReaction direction="left-to-right" evidence="25">
        <dbReference type="Rhea" id="RHEA:30136"/>
    </physiologicalReaction>
</comment>
<feature type="transmembrane region" description="Helical" evidence="27">
    <location>
        <begin position="6"/>
        <end position="30"/>
    </location>
</feature>
<comment type="catalytic activity">
    <reaction evidence="26">
        <text>tetradecanoyl-CoA + H2O = tetradecanoate + CoA + H(+)</text>
        <dbReference type="Rhea" id="RHEA:40119"/>
        <dbReference type="ChEBI" id="CHEBI:15377"/>
        <dbReference type="ChEBI" id="CHEBI:15378"/>
        <dbReference type="ChEBI" id="CHEBI:30807"/>
        <dbReference type="ChEBI" id="CHEBI:57287"/>
        <dbReference type="ChEBI" id="CHEBI:57385"/>
    </reaction>
    <physiologicalReaction direction="left-to-right" evidence="26">
        <dbReference type="Rhea" id="RHEA:40120"/>
    </physiologicalReaction>
</comment>
<evidence type="ECO:0000256" key="19">
    <source>
        <dbReference type="ARBA" id="ARBA00038848"/>
    </source>
</evidence>
<keyword evidence="27" id="KW-0812">Transmembrane</keyword>
<comment type="catalytic activity">
    <reaction evidence="22">
        <text>octanoyl-CoA + H2O = octanoate + CoA + H(+)</text>
        <dbReference type="Rhea" id="RHEA:30143"/>
        <dbReference type="ChEBI" id="CHEBI:15377"/>
        <dbReference type="ChEBI" id="CHEBI:15378"/>
        <dbReference type="ChEBI" id="CHEBI:25646"/>
        <dbReference type="ChEBI" id="CHEBI:57287"/>
        <dbReference type="ChEBI" id="CHEBI:57386"/>
    </reaction>
    <physiologicalReaction direction="left-to-right" evidence="22">
        <dbReference type="Rhea" id="RHEA:30144"/>
    </physiologicalReaction>
</comment>
<keyword evidence="10" id="KW-0276">Fatty acid metabolism</keyword>
<feature type="domain" description="Thioesterase" evidence="28">
    <location>
        <begin position="141"/>
        <end position="199"/>
    </location>
</feature>
<evidence type="ECO:0000256" key="13">
    <source>
        <dbReference type="ARBA" id="ARBA00023128"/>
    </source>
</evidence>
<dbReference type="GO" id="GO:0016787">
    <property type="term" value="F:hydrolase activity"/>
    <property type="evidence" value="ECO:0007669"/>
    <property type="project" value="UniProtKB-KW"/>
</dbReference>
<evidence type="ECO:0000256" key="18">
    <source>
        <dbReference type="ARBA" id="ARBA00038456"/>
    </source>
</evidence>
<comment type="catalytic activity">
    <reaction evidence="16">
        <text>(5Z,8Z,11Z,14Z)-eicosatetraenoyl-CoA + H2O = (5Z,8Z,11Z,14Z)-eicosatetraenoate + CoA + H(+)</text>
        <dbReference type="Rhea" id="RHEA:40151"/>
        <dbReference type="ChEBI" id="CHEBI:15377"/>
        <dbReference type="ChEBI" id="CHEBI:15378"/>
        <dbReference type="ChEBI" id="CHEBI:32395"/>
        <dbReference type="ChEBI" id="CHEBI:57287"/>
        <dbReference type="ChEBI" id="CHEBI:57368"/>
    </reaction>
    <physiologicalReaction direction="left-to-right" evidence="16">
        <dbReference type="Rhea" id="RHEA:40152"/>
    </physiologicalReaction>
</comment>
<evidence type="ECO:0000256" key="21">
    <source>
        <dbReference type="ARBA" id="ARBA00043210"/>
    </source>
</evidence>
<keyword evidence="8" id="KW-0999">Mitochondrion inner membrane</keyword>
<gene>
    <name evidence="29" type="ORF">AB1Y20_004551</name>
</gene>
<evidence type="ECO:0000256" key="23">
    <source>
        <dbReference type="ARBA" id="ARBA00047734"/>
    </source>
</evidence>
<organism evidence="29 30">
    <name type="scientific">Prymnesium parvum</name>
    <name type="common">Toxic golden alga</name>
    <dbReference type="NCBI Taxonomy" id="97485"/>
    <lineage>
        <taxon>Eukaryota</taxon>
        <taxon>Haptista</taxon>
        <taxon>Haptophyta</taxon>
        <taxon>Prymnesiophyceae</taxon>
        <taxon>Prymnesiales</taxon>
        <taxon>Prymnesiaceae</taxon>
        <taxon>Prymnesium</taxon>
    </lineage>
</organism>
<dbReference type="Gene3D" id="3.10.129.10">
    <property type="entry name" value="Hotdog Thioesterase"/>
    <property type="match status" value="1"/>
</dbReference>
<dbReference type="Pfam" id="PF03061">
    <property type="entry name" value="4HBT"/>
    <property type="match status" value="1"/>
</dbReference>
<protein>
    <recommendedName>
        <fullName evidence="20">Acyl-coenzyme A thioesterase THEM4</fullName>
        <ecNumber evidence="19">3.1.2.2</ecNumber>
    </recommendedName>
    <alternativeName>
        <fullName evidence="21">Thioesterase superfamily member 4</fullName>
    </alternativeName>
</protein>
<reference evidence="29 30" key="1">
    <citation type="journal article" date="2024" name="Science">
        <title>Giant polyketide synthase enzymes in the biosynthesis of giant marine polyether toxins.</title>
        <authorList>
            <person name="Fallon T.R."/>
            <person name="Shende V.V."/>
            <person name="Wierzbicki I.H."/>
            <person name="Pendleton A.L."/>
            <person name="Watervoot N.F."/>
            <person name="Auber R.P."/>
            <person name="Gonzalez D.J."/>
            <person name="Wisecaver J.H."/>
            <person name="Moore B.S."/>
        </authorList>
    </citation>
    <scope>NUCLEOTIDE SEQUENCE [LARGE SCALE GENOMIC DNA]</scope>
    <source>
        <strain evidence="29 30">12B1</strain>
    </source>
</reference>
<dbReference type="EMBL" id="JBGBPQ010000016">
    <property type="protein sequence ID" value="KAL1508448.1"/>
    <property type="molecule type" value="Genomic_DNA"/>
</dbReference>
<evidence type="ECO:0000256" key="9">
    <source>
        <dbReference type="ARBA" id="ARBA00022801"/>
    </source>
</evidence>
<dbReference type="PANTHER" id="PTHR12418">
    <property type="entry name" value="ACYL-COENZYME A THIOESTERASE THEM4"/>
    <property type="match status" value="1"/>
</dbReference>
<dbReference type="InterPro" id="IPR006683">
    <property type="entry name" value="Thioestr_dom"/>
</dbReference>
<evidence type="ECO:0000256" key="5">
    <source>
        <dbReference type="ARBA" id="ARBA00022475"/>
    </source>
</evidence>
<dbReference type="PANTHER" id="PTHR12418:SF19">
    <property type="entry name" value="ACYL-COENZYME A THIOESTERASE THEM4"/>
    <property type="match status" value="1"/>
</dbReference>
<dbReference type="EC" id="3.1.2.2" evidence="19"/>
<keyword evidence="11" id="KW-0809">Transit peptide</keyword>
<dbReference type="GO" id="GO:0005743">
    <property type="term" value="C:mitochondrial inner membrane"/>
    <property type="evidence" value="ECO:0007669"/>
    <property type="project" value="UniProtKB-SubCell"/>
</dbReference>
<evidence type="ECO:0000313" key="30">
    <source>
        <dbReference type="Proteomes" id="UP001515480"/>
    </source>
</evidence>
<comment type="similarity">
    <text evidence="18">Belongs to the THEM4/THEM5 thioesterase family.</text>
</comment>
<evidence type="ECO:0000256" key="11">
    <source>
        <dbReference type="ARBA" id="ARBA00022946"/>
    </source>
</evidence>
<comment type="caution">
    <text evidence="29">The sequence shown here is derived from an EMBL/GenBank/DDBJ whole genome shotgun (WGS) entry which is preliminary data.</text>
</comment>
<evidence type="ECO:0000256" key="7">
    <source>
        <dbReference type="ARBA" id="ARBA00022703"/>
    </source>
</evidence>
<dbReference type="InterPro" id="IPR029069">
    <property type="entry name" value="HotDog_dom_sf"/>
</dbReference>
<keyword evidence="27" id="KW-1133">Transmembrane helix</keyword>
<evidence type="ECO:0000256" key="8">
    <source>
        <dbReference type="ARBA" id="ARBA00022792"/>
    </source>
</evidence>
<evidence type="ECO:0000259" key="28">
    <source>
        <dbReference type="Pfam" id="PF03061"/>
    </source>
</evidence>
<keyword evidence="13" id="KW-0496">Mitochondrion</keyword>
<keyword evidence="15" id="KW-0966">Cell projection</keyword>
<evidence type="ECO:0000256" key="10">
    <source>
        <dbReference type="ARBA" id="ARBA00022832"/>
    </source>
</evidence>
<comment type="subcellular location">
    <subcellularLocation>
        <location evidence="3">Cell projection</location>
        <location evidence="3">Ruffle membrane</location>
    </subcellularLocation>
    <subcellularLocation>
        <location evidence="1">Cytoplasm</location>
    </subcellularLocation>
    <subcellularLocation>
        <location evidence="4">Mitochondrion inner membrane</location>
        <topology evidence="4">Peripheral membrane protein</topology>
    </subcellularLocation>
    <subcellularLocation>
        <location evidence="2">Mitochondrion intermembrane space</location>
    </subcellularLocation>
</comment>